<accession>A0A8B6FLB5</accession>
<organism evidence="3 4">
    <name type="scientific">Mytilus galloprovincialis</name>
    <name type="common">Mediterranean mussel</name>
    <dbReference type="NCBI Taxonomy" id="29158"/>
    <lineage>
        <taxon>Eukaryota</taxon>
        <taxon>Metazoa</taxon>
        <taxon>Spiralia</taxon>
        <taxon>Lophotrochozoa</taxon>
        <taxon>Mollusca</taxon>
        <taxon>Bivalvia</taxon>
        <taxon>Autobranchia</taxon>
        <taxon>Pteriomorphia</taxon>
        <taxon>Mytilida</taxon>
        <taxon>Mytiloidea</taxon>
        <taxon>Mytilidae</taxon>
        <taxon>Mytilinae</taxon>
        <taxon>Mytilus</taxon>
    </lineage>
</organism>
<protein>
    <submittedName>
        <fullName evidence="3">Uncharacterized protein</fullName>
    </submittedName>
</protein>
<evidence type="ECO:0000313" key="4">
    <source>
        <dbReference type="Proteomes" id="UP000596742"/>
    </source>
</evidence>
<sequence length="109" mass="12617">MTMLKALIILLCVAVAFGLQYGYYGDNDRFDVDDDSYRLRIRLGGSGYSGARYIRPNVYPKYVRRVVSRPSIIIRGVSKISSARKDNRHSFRIDTKQTCRQNKEHPRKS</sequence>
<evidence type="ECO:0000256" key="2">
    <source>
        <dbReference type="SAM" id="SignalP"/>
    </source>
</evidence>
<name>A0A8B6FLB5_MYTGA</name>
<comment type="caution">
    <text evidence="3">The sequence shown here is derived from an EMBL/GenBank/DDBJ whole genome shotgun (WGS) entry which is preliminary data.</text>
</comment>
<keyword evidence="2" id="KW-0732">Signal</keyword>
<reference evidence="3" key="1">
    <citation type="submission" date="2018-11" db="EMBL/GenBank/DDBJ databases">
        <authorList>
            <person name="Alioto T."/>
            <person name="Alioto T."/>
        </authorList>
    </citation>
    <scope>NUCLEOTIDE SEQUENCE</scope>
</reference>
<evidence type="ECO:0000256" key="1">
    <source>
        <dbReference type="SAM" id="MobiDB-lite"/>
    </source>
</evidence>
<feature type="region of interest" description="Disordered" evidence="1">
    <location>
        <begin position="85"/>
        <end position="109"/>
    </location>
</feature>
<gene>
    <name evidence="3" type="ORF">MGAL_10B050527</name>
</gene>
<dbReference type="EMBL" id="UYJE01007123">
    <property type="protein sequence ID" value="VDI51989.1"/>
    <property type="molecule type" value="Genomic_DNA"/>
</dbReference>
<feature type="chain" id="PRO_5032775347" evidence="2">
    <location>
        <begin position="19"/>
        <end position="109"/>
    </location>
</feature>
<keyword evidence="4" id="KW-1185">Reference proteome</keyword>
<proteinExistence type="predicted"/>
<dbReference type="Proteomes" id="UP000596742">
    <property type="component" value="Unassembled WGS sequence"/>
</dbReference>
<evidence type="ECO:0000313" key="3">
    <source>
        <dbReference type="EMBL" id="VDI51989.1"/>
    </source>
</evidence>
<dbReference type="AlphaFoldDB" id="A0A8B6FLB5"/>
<feature type="signal peptide" evidence="2">
    <location>
        <begin position="1"/>
        <end position="18"/>
    </location>
</feature>